<dbReference type="Pfam" id="PF04082">
    <property type="entry name" value="Fungal_trans"/>
    <property type="match status" value="1"/>
</dbReference>
<sequence>MEDQFIDKGNNLVDIDKSKEVYRKLSKQLSRDDNESIKNTAEESSETTLNEHPSEGRFDLHGFLSNDKQQLVEAGKTSNKHLGLAWKNLRVNGAGGESTFVKTFPEAVLGTFGPDVYNFITGYFPKLDVIGKKTPIHPLIHDFTGALGNEMMLVLGKPGSGCTTFLKALANRHHEYVSVEGDLTYGGLSPQEVKEKYRGEIVMNTEEDLHYPTLTVAQTLEFAIRQKVPRIRPNGMRRSEYVKYILDALLKIFGIEHTANTVVGNDFIRGVSGGERKRVSIAETLVTRASVMCWDNSTRGLDATTAVDYVRSLRIITDITGGTSIATLYQAGEGIYELFDKVCVIDDGRCIYYGPANEACSYFESIGFYKPPRQTSADFLTSVTDIYERTIKPGWESRAPRTPEELEKVYKDSQYYQAAVASTDQAFNAENNHLGDFKTSVREDKKRRMAKTSPYTVSFIEQIYYCLVREIQLQRSQIAALRTKFATILFSALTISSLFYDQSGSGSVFAKGSVCFFSTVFVCWVQLSEVWNACMGREIIAKQSNEFAFYHPSAVTFATFLVDVPVIVSGILVFSIVVYFLGSLDYTAGKFFTYFCFVSFNAVTFNQLYKAVASMSSNFTSAIRYNVCLLSIAFTLVGYTIPRYNIGNWFRWISWVNPLPYNFESLLVNQFHNVNIECDPSDIVPNDVNGAEEQYQSCGIQGNRPGSLTILGDDYVDAAFDYKYSHLWNNLGYISAFLVGYLIVTAIFTEYFNHTGGKGGVTVFAKTDKGKSKAREIEKPDDIESGPPQTTKEKGNKDIEVGAINPSDADFTFKNVTYTVTTIAGEKRLLDKITGYVKPGTITALMGASGAGKTTLLNTLSQRMATGVITGDMLIDGKPLELNSFQRGTGFVLQGDLHDAFATVRESIEFSAILRQPRETPREEVLAYVDKIIDLLELQDIEDAIIGSPEAGLGVEQRKRVTIAVELAAKPDVLLFLDEPTSGLDSQSAYSIGRFLNKLADAGQAILCTIHQPSSLLFTEFFDRLLLLAPGGKVVYQGPVGDNGSAIVDYFKRIGARECKAHENVAEYAIEMIAYGRDANGQPFDFVNAYRNSPEAAELEAEVNRIINEKSEIPKEQTKAMTRTYSQPFHVQLKLLIQRMSRNYWRDSSYAYGQLFITCTGLGSPAALTFLMIIEAFIFTSWLAAWMCTMSPNAKFTMDIMPFIIILLFFINGIFIDYAKQPVFWEYFMYIFSCRKRKIKCDGANPNRCNNCKNRKGAVCTYNGTQPTRTYKVSYVEDIEEELARCQALLGQGISTSVDSLKKKNHSDIIPSSDYADLSDEYLTDNIDGLYIPADAESDNIKFFGKSSLRGLFGRIEAHTGLNTLDFIKGKRPQYWLDDWSKEISPHSYFTNLPYKKEDFGDETLLDQLVTLYFEKVNISMPLLNELHFRKQMPRKLERPFGTILMLVAALGALYSNDNRLSIPGRENLKFLQGYYYYNIAVEKMPNYMKASAGLEDIQALILLQMYVQRGVHTKSSTMINGLTILLSQNIGLHYKFMNPNHDDIIEKEARKRAWWILYIIDRSNTACFGRSLLIKDDEMHLDHVEVTSKDPSDSIASIKYMNDIIKICQIHGQISHKLYKFRKSNVGENAILKMNDIATLNAKINDWINNVSINDEDIKDDTTYQFRANIKLAFYNAQLILYRPFMPCPKLKLPTSNFQTASLAICSNASRSIICIYSDLVLNRKVDRIWADCIISWCPFWATLIMILSYCESRRMGNIRYQDLDYIKTGILTLRGVESKNVLYGRAVDILLPIVKAILPPGDIFIEDQQLISFNTEFHSTVTANIIQLPQDNTNVVEQNDSFFRDMLDYLKSDSSNSVYSNNNFMITPEHENDLNMMINSMLDGDAV</sequence>
<feature type="transmembrane region" description="Helical" evidence="11">
    <location>
        <begin position="731"/>
        <end position="752"/>
    </location>
</feature>
<dbReference type="Gene3D" id="4.10.240.10">
    <property type="entry name" value="Zn(2)-C6 fungal-type DNA-binding domain"/>
    <property type="match status" value="1"/>
</dbReference>
<dbReference type="GO" id="GO:0016887">
    <property type="term" value="F:ATP hydrolysis activity"/>
    <property type="evidence" value="ECO:0007669"/>
    <property type="project" value="InterPro"/>
</dbReference>
<dbReference type="CDD" id="cd00067">
    <property type="entry name" value="GAL4"/>
    <property type="match status" value="1"/>
</dbReference>
<dbReference type="InterPro" id="IPR003593">
    <property type="entry name" value="AAA+_ATPase"/>
</dbReference>
<evidence type="ECO:0000256" key="5">
    <source>
        <dbReference type="ARBA" id="ARBA00022741"/>
    </source>
</evidence>
<feature type="transmembrane region" description="Helical" evidence="11">
    <location>
        <begin position="548"/>
        <end position="579"/>
    </location>
</feature>
<dbReference type="GO" id="GO:0008270">
    <property type="term" value="F:zinc ion binding"/>
    <property type="evidence" value="ECO:0007669"/>
    <property type="project" value="InterPro"/>
</dbReference>
<dbReference type="SMART" id="SM00382">
    <property type="entry name" value="AAA"/>
    <property type="match status" value="2"/>
</dbReference>
<dbReference type="CDD" id="cd12148">
    <property type="entry name" value="fungal_TF_MHR"/>
    <property type="match status" value="1"/>
</dbReference>
<dbReference type="GO" id="GO:0003677">
    <property type="term" value="F:DNA binding"/>
    <property type="evidence" value="ECO:0007669"/>
    <property type="project" value="InterPro"/>
</dbReference>
<keyword evidence="8 11" id="KW-0472">Membrane</keyword>
<dbReference type="GO" id="GO:0016020">
    <property type="term" value="C:membrane"/>
    <property type="evidence" value="ECO:0007669"/>
    <property type="project" value="UniProtKB-SubCell"/>
</dbReference>
<keyword evidence="2" id="KW-0813">Transport</keyword>
<dbReference type="CDD" id="cd03233">
    <property type="entry name" value="ABCG_PDR_domain1"/>
    <property type="match status" value="1"/>
</dbReference>
<proteinExistence type="predicted"/>
<evidence type="ECO:0000256" key="7">
    <source>
        <dbReference type="ARBA" id="ARBA00022989"/>
    </source>
</evidence>
<gene>
    <name evidence="14" type="ORF">E3Q10_03457</name>
</gene>
<dbReference type="Proteomes" id="UP000305647">
    <property type="component" value="Unassembled WGS sequence"/>
</dbReference>
<keyword evidence="4" id="KW-0479">Metal-binding</keyword>
<feature type="domain" description="Zn(2)-C6 fungal-type" evidence="12">
    <location>
        <begin position="1234"/>
        <end position="1262"/>
    </location>
</feature>
<evidence type="ECO:0000256" key="1">
    <source>
        <dbReference type="ARBA" id="ARBA00004141"/>
    </source>
</evidence>
<dbReference type="Pfam" id="PF00005">
    <property type="entry name" value="ABC_tran"/>
    <property type="match status" value="2"/>
</dbReference>
<keyword evidence="5" id="KW-0547">Nucleotide-binding</keyword>
<feature type="transmembrane region" description="Helical" evidence="11">
    <location>
        <begin position="1150"/>
        <end position="1180"/>
    </location>
</feature>
<comment type="caution">
    <text evidence="14">The sequence shown here is derived from an EMBL/GenBank/DDBJ whole genome shotgun (WGS) entry which is preliminary data.</text>
</comment>
<evidence type="ECO:0000256" key="11">
    <source>
        <dbReference type="SAM" id="Phobius"/>
    </source>
</evidence>
<dbReference type="GO" id="GO:0000981">
    <property type="term" value="F:DNA-binding transcription factor activity, RNA polymerase II-specific"/>
    <property type="evidence" value="ECO:0007669"/>
    <property type="project" value="InterPro"/>
</dbReference>
<dbReference type="PROSITE" id="PS50048">
    <property type="entry name" value="ZN2_CY6_FUNGAL_2"/>
    <property type="match status" value="1"/>
</dbReference>
<dbReference type="InterPro" id="IPR013525">
    <property type="entry name" value="ABC2_TM"/>
</dbReference>
<dbReference type="CDD" id="cd03232">
    <property type="entry name" value="ABCG_PDR_domain2"/>
    <property type="match status" value="1"/>
</dbReference>
<dbReference type="PROSITE" id="PS50893">
    <property type="entry name" value="ABC_TRANSPORTER_2"/>
    <property type="match status" value="2"/>
</dbReference>
<dbReference type="InterPro" id="IPR027417">
    <property type="entry name" value="P-loop_NTPase"/>
</dbReference>
<name>A0A4T0QUI3_9BASI</name>
<evidence type="ECO:0000256" key="2">
    <source>
        <dbReference type="ARBA" id="ARBA00022448"/>
    </source>
</evidence>
<evidence type="ECO:0000256" key="10">
    <source>
        <dbReference type="SAM" id="MobiDB-lite"/>
    </source>
</evidence>
<evidence type="ECO:0000256" key="4">
    <source>
        <dbReference type="ARBA" id="ARBA00022723"/>
    </source>
</evidence>
<dbReference type="InterPro" id="IPR007219">
    <property type="entry name" value="XnlR_reg_dom"/>
</dbReference>
<keyword evidence="9" id="KW-0539">Nucleus</keyword>
<accession>A0A4T0QUI3</accession>
<protein>
    <submittedName>
        <fullName evidence="14">P-loop containing nucleoside triphosphate hydrolase protein</fullName>
    </submittedName>
</protein>
<evidence type="ECO:0000256" key="9">
    <source>
        <dbReference type="ARBA" id="ARBA00023242"/>
    </source>
</evidence>
<feature type="region of interest" description="Disordered" evidence="10">
    <location>
        <begin position="772"/>
        <end position="795"/>
    </location>
</feature>
<dbReference type="InterPro" id="IPR017871">
    <property type="entry name" value="ABC_transporter-like_CS"/>
</dbReference>
<dbReference type="PROSITE" id="PS00211">
    <property type="entry name" value="ABC_TRANSPORTER_1"/>
    <property type="match status" value="1"/>
</dbReference>
<evidence type="ECO:0000313" key="15">
    <source>
        <dbReference type="Proteomes" id="UP000305647"/>
    </source>
</evidence>
<dbReference type="InterPro" id="IPR034001">
    <property type="entry name" value="ABCG_PDR_1"/>
</dbReference>
<dbReference type="InterPro" id="IPR029481">
    <property type="entry name" value="ABC_trans_N"/>
</dbReference>
<evidence type="ECO:0000256" key="3">
    <source>
        <dbReference type="ARBA" id="ARBA00022692"/>
    </source>
</evidence>
<dbReference type="InterPro" id="IPR003439">
    <property type="entry name" value="ABC_transporter-like_ATP-bd"/>
</dbReference>
<dbReference type="Pfam" id="PF01061">
    <property type="entry name" value="ABC2_membrane"/>
    <property type="match status" value="1"/>
</dbReference>
<evidence type="ECO:0000256" key="6">
    <source>
        <dbReference type="ARBA" id="ARBA00022840"/>
    </source>
</evidence>
<dbReference type="GO" id="GO:0005524">
    <property type="term" value="F:ATP binding"/>
    <property type="evidence" value="ECO:0007669"/>
    <property type="project" value="UniProtKB-KW"/>
</dbReference>
<evidence type="ECO:0000313" key="14">
    <source>
        <dbReference type="EMBL" id="TIC28000.1"/>
    </source>
</evidence>
<keyword evidence="3 11" id="KW-0812">Transmembrane</keyword>
<feature type="transmembrane region" description="Helical" evidence="11">
    <location>
        <begin position="621"/>
        <end position="641"/>
    </location>
</feature>
<evidence type="ECO:0000259" key="12">
    <source>
        <dbReference type="PROSITE" id="PS50048"/>
    </source>
</evidence>
<dbReference type="InterPro" id="IPR034003">
    <property type="entry name" value="ABCG_PDR_2"/>
</dbReference>
<dbReference type="GO" id="GO:0140359">
    <property type="term" value="F:ABC-type transporter activity"/>
    <property type="evidence" value="ECO:0007669"/>
    <property type="project" value="InterPro"/>
</dbReference>
<keyword evidence="7 11" id="KW-1133">Transmembrane helix</keyword>
<dbReference type="SMART" id="SM00906">
    <property type="entry name" value="Fungal_trans"/>
    <property type="match status" value="1"/>
</dbReference>
<dbReference type="InterPro" id="IPR010929">
    <property type="entry name" value="PDR_CDR_ABC"/>
</dbReference>
<keyword evidence="6" id="KW-0067">ATP-binding</keyword>
<dbReference type="PANTHER" id="PTHR19241">
    <property type="entry name" value="ATP-BINDING CASSETTE TRANSPORTER"/>
    <property type="match status" value="1"/>
</dbReference>
<dbReference type="EMBL" id="SPRO01000047">
    <property type="protein sequence ID" value="TIC28000.1"/>
    <property type="molecule type" value="Genomic_DNA"/>
</dbReference>
<organism evidence="14 15">
    <name type="scientific">Wallemia mellicola</name>
    <dbReference type="NCBI Taxonomy" id="1708541"/>
    <lineage>
        <taxon>Eukaryota</taxon>
        <taxon>Fungi</taxon>
        <taxon>Dikarya</taxon>
        <taxon>Basidiomycota</taxon>
        <taxon>Wallemiomycotina</taxon>
        <taxon>Wallemiomycetes</taxon>
        <taxon>Wallemiales</taxon>
        <taxon>Wallemiaceae</taxon>
        <taxon>Wallemia</taxon>
    </lineage>
</organism>
<dbReference type="Pfam" id="PF00172">
    <property type="entry name" value="Zn_clus"/>
    <property type="match status" value="1"/>
</dbReference>
<evidence type="ECO:0000256" key="8">
    <source>
        <dbReference type="ARBA" id="ARBA00023136"/>
    </source>
</evidence>
<feature type="transmembrane region" description="Helical" evidence="11">
    <location>
        <begin position="591"/>
        <end position="609"/>
    </location>
</feature>
<dbReference type="FunFam" id="3.40.50.300:FF:000054">
    <property type="entry name" value="ABC multidrug transporter atrF"/>
    <property type="match status" value="1"/>
</dbReference>
<dbReference type="Pfam" id="PF14510">
    <property type="entry name" value="ABC_trans_N"/>
    <property type="match status" value="1"/>
</dbReference>
<evidence type="ECO:0000259" key="13">
    <source>
        <dbReference type="PROSITE" id="PS50893"/>
    </source>
</evidence>
<feature type="domain" description="ABC transporter" evidence="13">
    <location>
        <begin position="811"/>
        <end position="1056"/>
    </location>
</feature>
<dbReference type="SUPFAM" id="SSF52540">
    <property type="entry name" value="P-loop containing nucleoside triphosphate hydrolases"/>
    <property type="match status" value="2"/>
</dbReference>
<comment type="subcellular location">
    <subcellularLocation>
        <location evidence="1">Membrane</location>
        <topology evidence="1">Multi-pass membrane protein</topology>
    </subcellularLocation>
</comment>
<feature type="compositionally biased region" description="Basic and acidic residues" evidence="10">
    <location>
        <begin position="772"/>
        <end position="782"/>
    </location>
</feature>
<dbReference type="Pfam" id="PF06422">
    <property type="entry name" value="PDR_CDR"/>
    <property type="match status" value="1"/>
</dbReference>
<keyword evidence="14" id="KW-0378">Hydrolase</keyword>
<feature type="domain" description="ABC transporter" evidence="13">
    <location>
        <begin position="124"/>
        <end position="372"/>
    </location>
</feature>
<dbReference type="GO" id="GO:0006351">
    <property type="term" value="P:DNA-templated transcription"/>
    <property type="evidence" value="ECO:0007669"/>
    <property type="project" value="InterPro"/>
</dbReference>
<dbReference type="InterPro" id="IPR036864">
    <property type="entry name" value="Zn2-C6_fun-type_DNA-bd_sf"/>
</dbReference>
<feature type="region of interest" description="Disordered" evidence="10">
    <location>
        <begin position="32"/>
        <end position="55"/>
    </location>
</feature>
<dbReference type="Gene3D" id="3.40.50.300">
    <property type="entry name" value="P-loop containing nucleotide triphosphate hydrolases"/>
    <property type="match status" value="2"/>
</dbReference>
<reference evidence="14 15" key="1">
    <citation type="submission" date="2019-03" db="EMBL/GenBank/DDBJ databases">
        <title>Sequencing 25 genomes of Wallemia mellicola.</title>
        <authorList>
            <person name="Gostincar C."/>
        </authorList>
    </citation>
    <scope>NUCLEOTIDE SEQUENCE [LARGE SCALE GENOMIC DNA]</scope>
    <source>
        <strain evidence="14 15">EXF-8738</strain>
    </source>
</reference>
<feature type="transmembrane region" description="Helical" evidence="11">
    <location>
        <begin position="1200"/>
        <end position="1219"/>
    </location>
</feature>
<dbReference type="InterPro" id="IPR001138">
    <property type="entry name" value="Zn2Cys6_DnaBD"/>
</dbReference>